<dbReference type="GO" id="GO:1903599">
    <property type="term" value="P:positive regulation of autophagy of mitochondrion"/>
    <property type="evidence" value="ECO:0007669"/>
    <property type="project" value="TreeGrafter"/>
</dbReference>
<protein>
    <recommendedName>
        <fullName evidence="2">Ubiquitin-like domain-containing protein</fullName>
    </recommendedName>
</protein>
<organism evidence="1">
    <name type="scientific">Arion vulgaris</name>
    <dbReference type="NCBI Taxonomy" id="1028688"/>
    <lineage>
        <taxon>Eukaryota</taxon>
        <taxon>Metazoa</taxon>
        <taxon>Spiralia</taxon>
        <taxon>Lophotrochozoa</taxon>
        <taxon>Mollusca</taxon>
        <taxon>Gastropoda</taxon>
        <taxon>Heterobranchia</taxon>
        <taxon>Euthyneura</taxon>
        <taxon>Panpulmonata</taxon>
        <taxon>Eupulmonata</taxon>
        <taxon>Stylommatophora</taxon>
        <taxon>Helicina</taxon>
        <taxon>Arionoidea</taxon>
        <taxon>Arionidae</taxon>
        <taxon>Arion</taxon>
    </lineage>
</organism>
<dbReference type="PANTHER" id="PTHR15537">
    <property type="entry name" value="F-BOX ONLY PROTEIN 7"/>
    <property type="match status" value="1"/>
</dbReference>
<proteinExistence type="predicted"/>
<dbReference type="InterPro" id="IPR047118">
    <property type="entry name" value="Fbxo7"/>
</dbReference>
<dbReference type="SUPFAM" id="SSF54236">
    <property type="entry name" value="Ubiquitin-like"/>
    <property type="match status" value="1"/>
</dbReference>
<evidence type="ECO:0000313" key="1">
    <source>
        <dbReference type="EMBL" id="CEK86761.1"/>
    </source>
</evidence>
<accession>A0A0B7B378</accession>
<dbReference type="AlphaFoldDB" id="A0A0B7B378"/>
<sequence length="130" mass="15000">MKVRVKLGSQSQTIVFEQQAPSGVRLEDLRQSVSRQFHLENHSDFQLSLNQNDALSGEDQTLDSFGIVSGDLLHVIGSNLPQENLTRNVNQTQNRRQPLATYSSQNSIESQQHRCIEIHLLWMYKHQHRH</sequence>
<dbReference type="GO" id="GO:0019901">
    <property type="term" value="F:protein kinase binding"/>
    <property type="evidence" value="ECO:0007669"/>
    <property type="project" value="InterPro"/>
</dbReference>
<dbReference type="PANTHER" id="PTHR15537:SF2">
    <property type="entry name" value="F-BOX ONLY PROTEIN 7"/>
    <property type="match status" value="1"/>
</dbReference>
<reference evidence="1" key="1">
    <citation type="submission" date="2014-12" db="EMBL/GenBank/DDBJ databases">
        <title>Insight into the proteome of Arion vulgaris.</title>
        <authorList>
            <person name="Aradska J."/>
            <person name="Bulat T."/>
            <person name="Smidak R."/>
            <person name="Sarate P."/>
            <person name="Gangsoo J."/>
            <person name="Sialana F."/>
            <person name="Bilban M."/>
            <person name="Lubec G."/>
        </authorList>
    </citation>
    <scope>NUCLEOTIDE SEQUENCE</scope>
    <source>
        <tissue evidence="1">Skin</tissue>
    </source>
</reference>
<dbReference type="InterPro" id="IPR029071">
    <property type="entry name" value="Ubiquitin-like_domsf"/>
</dbReference>
<evidence type="ECO:0008006" key="2">
    <source>
        <dbReference type="Google" id="ProtNLM"/>
    </source>
</evidence>
<dbReference type="EMBL" id="HACG01039896">
    <property type="protein sequence ID" value="CEK86761.1"/>
    <property type="molecule type" value="Transcribed_RNA"/>
</dbReference>
<name>A0A0B7B378_9EUPU</name>
<gene>
    <name evidence="1" type="primary">ORF155580</name>
</gene>